<sequence>METAPDLAPVKWVKSSHSGGNDGNCVEFSRTLAPSGMVPIRDSKGPEGPALAVSAPSWSAFVDAVKGGNFPAL</sequence>
<feature type="region of interest" description="Disordered" evidence="1">
    <location>
        <begin position="1"/>
        <end position="23"/>
    </location>
</feature>
<organism evidence="3 4">
    <name type="scientific">Actinacidiphila oryziradicis</name>
    <dbReference type="NCBI Taxonomy" id="2571141"/>
    <lineage>
        <taxon>Bacteria</taxon>
        <taxon>Bacillati</taxon>
        <taxon>Actinomycetota</taxon>
        <taxon>Actinomycetes</taxon>
        <taxon>Kitasatosporales</taxon>
        <taxon>Streptomycetaceae</taxon>
        <taxon>Actinacidiphila</taxon>
    </lineage>
</organism>
<feature type="domain" description="DUF397" evidence="2">
    <location>
        <begin position="11"/>
        <end position="66"/>
    </location>
</feature>
<proteinExistence type="predicted"/>
<protein>
    <submittedName>
        <fullName evidence="3">DUF397 domain-containing protein</fullName>
    </submittedName>
</protein>
<dbReference type="AlphaFoldDB" id="A0A4V5N001"/>
<dbReference type="EMBL" id="SUMC01000052">
    <property type="protein sequence ID" value="TKA04509.1"/>
    <property type="molecule type" value="Genomic_DNA"/>
</dbReference>
<evidence type="ECO:0000313" key="3">
    <source>
        <dbReference type="EMBL" id="TKA04509.1"/>
    </source>
</evidence>
<keyword evidence="4" id="KW-1185">Reference proteome</keyword>
<evidence type="ECO:0000259" key="2">
    <source>
        <dbReference type="Pfam" id="PF04149"/>
    </source>
</evidence>
<dbReference type="OrthoDB" id="4570646at2"/>
<comment type="caution">
    <text evidence="3">The sequence shown here is derived from an EMBL/GenBank/DDBJ whole genome shotgun (WGS) entry which is preliminary data.</text>
</comment>
<accession>A0A4V5N001</accession>
<dbReference type="Pfam" id="PF04149">
    <property type="entry name" value="DUF397"/>
    <property type="match status" value="1"/>
</dbReference>
<evidence type="ECO:0000313" key="4">
    <source>
        <dbReference type="Proteomes" id="UP000305778"/>
    </source>
</evidence>
<dbReference type="RefSeq" id="WP_136728342.1">
    <property type="nucleotide sequence ID" value="NZ_SUMC01000052.1"/>
</dbReference>
<reference evidence="3 4" key="1">
    <citation type="submission" date="2019-04" db="EMBL/GenBank/DDBJ databases">
        <title>Streptomyces oryziradicis sp. nov., a novel actinomycete isolated from rhizosphere soil of rice (Oryza sativa L.).</title>
        <authorList>
            <person name="Li C."/>
        </authorList>
    </citation>
    <scope>NUCLEOTIDE SEQUENCE [LARGE SCALE GENOMIC DNA]</scope>
    <source>
        <strain evidence="3 4">NEAU-C40</strain>
    </source>
</reference>
<evidence type="ECO:0000256" key="1">
    <source>
        <dbReference type="SAM" id="MobiDB-lite"/>
    </source>
</evidence>
<dbReference type="Proteomes" id="UP000305778">
    <property type="component" value="Unassembled WGS sequence"/>
</dbReference>
<name>A0A4V5N001_9ACTN</name>
<gene>
    <name evidence="3" type="ORF">FCI23_35760</name>
</gene>
<dbReference type="InterPro" id="IPR007278">
    <property type="entry name" value="DUF397"/>
</dbReference>